<proteinExistence type="predicted"/>
<protein>
    <submittedName>
        <fullName evidence="1">Uncharacterized protein</fullName>
    </submittedName>
</protein>
<keyword evidence="2" id="KW-1185">Reference proteome</keyword>
<sequence>MAEPSSTTVSVLTSVTAAIHSSNSLAKVVDDFNDDDTTLSRLRPELEDLIEVLNKLQEPINLEHPIMNLLASPVVRCNQLCTKFENSMREFDAESKASFLDWSRMEFMKGNITDFMDILSSYKGTVSVGLGAIIMQTLNVPQQFLEEHEKKIKRTTRTLQIQLHRIDEKLALLMPNGTESSSAPDTSADLQDERAVTEQCLLICQNAKSHLQSLTDQEESPKRQMAIKDGHSRLETHVSTCKTLGHSRDRLLETIGQLKGRLDSSDVDGTPQNQRQRSLWETDLRNLREVMEGVKMASEVLAQRKIYSGGELEADVDSDQVLITTQADLFEIKKGKSTNRSAQWVGSSSDDTAQQIAKHRYGSRFGVMKTIEAPAAFREVSSPPVHRQDVDRHSAAREATSRQPEPNVTRKRGSGTGNGNANR</sequence>
<name>A0ACC3YDH5_COLTU</name>
<dbReference type="Proteomes" id="UP000805649">
    <property type="component" value="Unassembled WGS sequence"/>
</dbReference>
<reference evidence="1 2" key="1">
    <citation type="journal article" date="2020" name="Phytopathology">
        <title>Genome Sequence Resources of Colletotrichum truncatum, C. plurivorum, C. musicola, and C. sojae: Four Species Pathogenic to Soybean (Glycine max).</title>
        <authorList>
            <person name="Rogerio F."/>
            <person name="Boufleur T.R."/>
            <person name="Ciampi-Guillardi M."/>
            <person name="Sukno S.A."/>
            <person name="Thon M.R."/>
            <person name="Massola Junior N.S."/>
            <person name="Baroncelli R."/>
        </authorList>
    </citation>
    <scope>NUCLEOTIDE SEQUENCE [LARGE SCALE GENOMIC DNA]</scope>
    <source>
        <strain evidence="1 2">CMES1059</strain>
    </source>
</reference>
<dbReference type="EMBL" id="VUJX02000013">
    <property type="protein sequence ID" value="KAL0929880.1"/>
    <property type="molecule type" value="Genomic_DNA"/>
</dbReference>
<evidence type="ECO:0000313" key="2">
    <source>
        <dbReference type="Proteomes" id="UP000805649"/>
    </source>
</evidence>
<comment type="caution">
    <text evidence="1">The sequence shown here is derived from an EMBL/GenBank/DDBJ whole genome shotgun (WGS) entry which is preliminary data.</text>
</comment>
<evidence type="ECO:0000313" key="1">
    <source>
        <dbReference type="EMBL" id="KAL0929880.1"/>
    </source>
</evidence>
<accession>A0ACC3YDH5</accession>
<gene>
    <name evidence="1" type="ORF">CTRU02_215089</name>
</gene>
<organism evidence="1 2">
    <name type="scientific">Colletotrichum truncatum</name>
    <name type="common">Anthracnose fungus</name>
    <name type="synonym">Colletotrichum capsici</name>
    <dbReference type="NCBI Taxonomy" id="5467"/>
    <lineage>
        <taxon>Eukaryota</taxon>
        <taxon>Fungi</taxon>
        <taxon>Dikarya</taxon>
        <taxon>Ascomycota</taxon>
        <taxon>Pezizomycotina</taxon>
        <taxon>Sordariomycetes</taxon>
        <taxon>Hypocreomycetidae</taxon>
        <taxon>Glomerellales</taxon>
        <taxon>Glomerellaceae</taxon>
        <taxon>Colletotrichum</taxon>
        <taxon>Colletotrichum truncatum species complex</taxon>
    </lineage>
</organism>